<evidence type="ECO:0000313" key="3">
    <source>
        <dbReference type="Proteomes" id="UP000199800"/>
    </source>
</evidence>
<evidence type="ECO:0000259" key="1">
    <source>
        <dbReference type="PROSITE" id="PS51502"/>
    </source>
</evidence>
<dbReference type="EMBL" id="FOHN01000003">
    <property type="protein sequence ID" value="SES77111.1"/>
    <property type="molecule type" value="Genomic_DNA"/>
</dbReference>
<dbReference type="SUPFAM" id="SSF54909">
    <property type="entry name" value="Dimeric alpha+beta barrel"/>
    <property type="match status" value="1"/>
</dbReference>
<dbReference type="Pfam" id="PF07876">
    <property type="entry name" value="Dabb"/>
    <property type="match status" value="1"/>
</dbReference>
<dbReference type="SMART" id="SM00886">
    <property type="entry name" value="Dabb"/>
    <property type="match status" value="1"/>
</dbReference>
<dbReference type="PANTHER" id="PTHR37832:SF1">
    <property type="entry name" value="STRESS-RESPONSE A_B BARREL DOMAIN-CONTAINING PROTEIN"/>
    <property type="match status" value="1"/>
</dbReference>
<feature type="domain" description="Stress-response A/B barrel" evidence="1">
    <location>
        <begin position="2"/>
        <end position="99"/>
    </location>
</feature>
<proteinExistence type="predicted"/>
<organism evidence="2 3">
    <name type="scientific">[Clostridium] polysaccharolyticum</name>
    <dbReference type="NCBI Taxonomy" id="29364"/>
    <lineage>
        <taxon>Bacteria</taxon>
        <taxon>Bacillati</taxon>
        <taxon>Bacillota</taxon>
        <taxon>Clostridia</taxon>
        <taxon>Lachnospirales</taxon>
        <taxon>Lachnospiraceae</taxon>
    </lineage>
</organism>
<name>A0A1H9Z6H9_9FIRM</name>
<dbReference type="RefSeq" id="WP_092475987.1">
    <property type="nucleotide sequence ID" value="NZ_FOHN01000003.1"/>
</dbReference>
<protein>
    <submittedName>
        <fullName evidence="2">Stress responsive A/B Barrel Domain</fullName>
    </submittedName>
</protein>
<dbReference type="Gene3D" id="3.30.70.100">
    <property type="match status" value="1"/>
</dbReference>
<keyword evidence="3" id="KW-1185">Reference proteome</keyword>
<dbReference type="OrthoDB" id="9808130at2"/>
<dbReference type="InterPro" id="IPR011008">
    <property type="entry name" value="Dimeric_a/b-barrel"/>
</dbReference>
<accession>A0A1H9Z6H9</accession>
<sequence>MIRHIVLFDFAKEAEGKTAIENAVIAKDMLLALQDKIHVLRRMEVGINEQGADETNYTLSLTCDFDSLEDLQIYQTHPEHLKVGSFIGKVKTRRSCVDYEI</sequence>
<dbReference type="STRING" id="29364.SAMN04487772_10321"/>
<dbReference type="PROSITE" id="PS51502">
    <property type="entry name" value="S_R_A_B_BARREL"/>
    <property type="match status" value="1"/>
</dbReference>
<dbReference type="PANTHER" id="PTHR37832">
    <property type="entry name" value="BLL2683 PROTEIN"/>
    <property type="match status" value="1"/>
</dbReference>
<dbReference type="InterPro" id="IPR013097">
    <property type="entry name" value="Dabb"/>
</dbReference>
<dbReference type="AlphaFoldDB" id="A0A1H9Z6H9"/>
<reference evidence="2 3" key="1">
    <citation type="submission" date="2016-10" db="EMBL/GenBank/DDBJ databases">
        <authorList>
            <person name="de Groot N.N."/>
        </authorList>
    </citation>
    <scope>NUCLEOTIDE SEQUENCE [LARGE SCALE GENOMIC DNA]</scope>
    <source>
        <strain evidence="2 3">DSM 1801</strain>
    </source>
</reference>
<evidence type="ECO:0000313" key="2">
    <source>
        <dbReference type="EMBL" id="SES77111.1"/>
    </source>
</evidence>
<dbReference type="Proteomes" id="UP000199800">
    <property type="component" value="Unassembled WGS sequence"/>
</dbReference>
<gene>
    <name evidence="2" type="ORF">SAMN04487772_10321</name>
</gene>